<sequence length="471" mass="52569">MTLNSAAINDYLSYTEDLITQNLTFHNERCTILYLESLTKMELIQFNIIQPFLEEGFAAIEAVSGARQSSDLPLIGQALLDGYCVVLPDSRAKAYMISAALLHSRSIEEPSAEQIIKGSHEGFVESLSTNIYLLRYRVKSPQLKVKYFSMGSLTNTKVAMVYMENLADPNIVKECEKRLRSINLTHLISTGEIDEMIEEHPLSPFPQSLHTERTDRAVSYLLEGKINIVVDGNPTVLVIPIKFFTFYQSPDDYNSRWITGSFFRFVRMISFVLAISLPAIYIAIVSFHSEVLPPGILYSVKVSLTYVPFPPIVEAIAMQIILELLKEASIRLPSPIAQTIGIVGGLVIGTAVVEAHLVSHTMIVVIGLTAIASFAAPLNEFGTSLRILGFPTMLAAALFGFFGISVMMMVVFIHLCKIETLGVPYFAPFGPFKGKESMKDIFLRLPVWKTEKNAQKSGSHKQSFTQRWKRH</sequence>
<dbReference type="InterPro" id="IPR050768">
    <property type="entry name" value="UPF0353/GerABKA_families"/>
</dbReference>
<dbReference type="EMBL" id="FOMT01000001">
    <property type="protein sequence ID" value="SFD53045.1"/>
    <property type="molecule type" value="Genomic_DNA"/>
</dbReference>
<organism evidence="4 5">
    <name type="scientific">Paenibacillus catalpae</name>
    <dbReference type="NCBI Taxonomy" id="1045775"/>
    <lineage>
        <taxon>Bacteria</taxon>
        <taxon>Bacillati</taxon>
        <taxon>Bacillota</taxon>
        <taxon>Bacilli</taxon>
        <taxon>Bacillales</taxon>
        <taxon>Paenibacillaceae</taxon>
        <taxon>Paenibacillus</taxon>
    </lineage>
</organism>
<dbReference type="STRING" id="1045775.SAMN05216378_0335"/>
<protein>
    <submittedName>
        <fullName evidence="4">Spore germination protein KA</fullName>
    </submittedName>
</protein>
<keyword evidence="2 3" id="KW-0472">Membrane</keyword>
<evidence type="ECO:0000256" key="2">
    <source>
        <dbReference type="ARBA" id="ARBA00023136"/>
    </source>
</evidence>
<keyword evidence="3" id="KW-1133">Transmembrane helix</keyword>
<keyword evidence="5" id="KW-1185">Reference proteome</keyword>
<feature type="transmembrane region" description="Helical" evidence="3">
    <location>
        <begin position="390"/>
        <end position="415"/>
    </location>
</feature>
<dbReference type="PANTHER" id="PTHR22550">
    <property type="entry name" value="SPORE GERMINATION PROTEIN"/>
    <property type="match status" value="1"/>
</dbReference>
<keyword evidence="3" id="KW-0812">Transmembrane</keyword>
<proteinExistence type="inferred from homology"/>
<reference evidence="5" key="1">
    <citation type="submission" date="2016-10" db="EMBL/GenBank/DDBJ databases">
        <authorList>
            <person name="Varghese N."/>
            <person name="Submissions S."/>
        </authorList>
    </citation>
    <scope>NUCLEOTIDE SEQUENCE [LARGE SCALE GENOMIC DNA]</scope>
    <source>
        <strain evidence="5">CGMCC 1.10784</strain>
    </source>
</reference>
<evidence type="ECO:0000256" key="1">
    <source>
        <dbReference type="ARBA" id="ARBA00005278"/>
    </source>
</evidence>
<dbReference type="GO" id="GO:0016020">
    <property type="term" value="C:membrane"/>
    <property type="evidence" value="ECO:0007669"/>
    <property type="project" value="InterPro"/>
</dbReference>
<dbReference type="OrthoDB" id="1726708at2"/>
<name>A0A1I1T317_9BACL</name>
<dbReference type="Pfam" id="PF03323">
    <property type="entry name" value="GerA"/>
    <property type="match status" value="1"/>
</dbReference>
<dbReference type="PANTHER" id="PTHR22550:SF5">
    <property type="entry name" value="LEUCINE ZIPPER PROTEIN 4"/>
    <property type="match status" value="1"/>
</dbReference>
<evidence type="ECO:0000313" key="5">
    <source>
        <dbReference type="Proteomes" id="UP000198855"/>
    </source>
</evidence>
<gene>
    <name evidence="4" type="ORF">SAMN05216378_0335</name>
</gene>
<dbReference type="AlphaFoldDB" id="A0A1I1T317"/>
<evidence type="ECO:0000313" key="4">
    <source>
        <dbReference type="EMBL" id="SFD53045.1"/>
    </source>
</evidence>
<feature type="transmembrane region" description="Helical" evidence="3">
    <location>
        <begin position="265"/>
        <end position="287"/>
    </location>
</feature>
<dbReference type="Proteomes" id="UP000198855">
    <property type="component" value="Unassembled WGS sequence"/>
</dbReference>
<dbReference type="RefSeq" id="WP_091180264.1">
    <property type="nucleotide sequence ID" value="NZ_FOMT01000001.1"/>
</dbReference>
<dbReference type="PIRSF" id="PIRSF005690">
    <property type="entry name" value="GerBA"/>
    <property type="match status" value="1"/>
</dbReference>
<feature type="transmembrane region" description="Helical" evidence="3">
    <location>
        <begin position="307"/>
        <end position="325"/>
    </location>
</feature>
<accession>A0A1I1T317</accession>
<dbReference type="InterPro" id="IPR004995">
    <property type="entry name" value="Spore_Ger"/>
</dbReference>
<evidence type="ECO:0000256" key="3">
    <source>
        <dbReference type="SAM" id="Phobius"/>
    </source>
</evidence>
<feature type="transmembrane region" description="Helical" evidence="3">
    <location>
        <begin position="332"/>
        <end position="352"/>
    </location>
</feature>
<feature type="transmembrane region" description="Helical" evidence="3">
    <location>
        <begin position="358"/>
        <end position="378"/>
    </location>
</feature>
<comment type="similarity">
    <text evidence="1">Belongs to the GerABKA family.</text>
</comment>
<dbReference type="GO" id="GO:0009847">
    <property type="term" value="P:spore germination"/>
    <property type="evidence" value="ECO:0007669"/>
    <property type="project" value="InterPro"/>
</dbReference>